<keyword evidence="5 10" id="KW-0067">ATP-binding</keyword>
<dbReference type="InterPro" id="IPR044876">
    <property type="entry name" value="HRDC_dom_sf"/>
</dbReference>
<dbReference type="PROSITE" id="PS51198">
    <property type="entry name" value="UVRD_HELICASE_ATP_BIND"/>
    <property type="match status" value="1"/>
</dbReference>
<evidence type="ECO:0000256" key="10">
    <source>
        <dbReference type="PROSITE-ProRule" id="PRU00560"/>
    </source>
</evidence>
<evidence type="ECO:0000256" key="4">
    <source>
        <dbReference type="ARBA" id="ARBA00022806"/>
    </source>
</evidence>
<dbReference type="Proteomes" id="UP001501490">
    <property type="component" value="Unassembled WGS sequence"/>
</dbReference>
<reference evidence="16" key="1">
    <citation type="journal article" date="2019" name="Int. J. Syst. Evol. Microbiol.">
        <title>The Global Catalogue of Microorganisms (GCM) 10K type strain sequencing project: providing services to taxonomists for standard genome sequencing and annotation.</title>
        <authorList>
            <consortium name="The Broad Institute Genomics Platform"/>
            <consortium name="The Broad Institute Genome Sequencing Center for Infectious Disease"/>
            <person name="Wu L."/>
            <person name="Ma J."/>
        </authorList>
    </citation>
    <scope>NUCLEOTIDE SEQUENCE [LARGE SCALE GENOMIC DNA]</scope>
    <source>
        <strain evidence="16">JCM 16929</strain>
    </source>
</reference>
<organism evidence="15 16">
    <name type="scientific">Microlunatus ginsengisoli</name>
    <dbReference type="NCBI Taxonomy" id="363863"/>
    <lineage>
        <taxon>Bacteria</taxon>
        <taxon>Bacillati</taxon>
        <taxon>Actinomycetota</taxon>
        <taxon>Actinomycetes</taxon>
        <taxon>Propionibacteriales</taxon>
        <taxon>Propionibacteriaceae</taxon>
        <taxon>Microlunatus</taxon>
    </lineage>
</organism>
<feature type="domain" description="HRDC" evidence="12">
    <location>
        <begin position="646"/>
        <end position="726"/>
    </location>
</feature>
<evidence type="ECO:0000256" key="2">
    <source>
        <dbReference type="ARBA" id="ARBA00022741"/>
    </source>
</evidence>
<evidence type="ECO:0000256" key="6">
    <source>
        <dbReference type="ARBA" id="ARBA00023235"/>
    </source>
</evidence>
<protein>
    <recommendedName>
        <fullName evidence="8">DNA 3'-5' helicase</fullName>
        <ecNumber evidence="8">5.6.2.4</ecNumber>
    </recommendedName>
</protein>
<dbReference type="InterPro" id="IPR010997">
    <property type="entry name" value="HRDC-like_sf"/>
</dbReference>
<comment type="similarity">
    <text evidence="1">Belongs to the helicase family. UvrD subfamily.</text>
</comment>
<keyword evidence="2 10" id="KW-0547">Nucleotide-binding</keyword>
<sequence length="729" mass="79002">MELSPVPRTVWDVFRSPDEILAALDPEQREVASTLRGPVAVIAGAGTGKTRAITHRIAYGVATGVYRPTSVLAVTFTTRAAGELRGRLQRLGVTGVQARTFHSAALRQAQYFWPRAYGSELPRVLENKMSLVADSANRLRVQVDTPRLRDLVSEISWAKVSNVAPEDYARLAGQHHRSVSSMDPETVGRVFESYEATKRSRERIDFEDILLCAAALIAEHPQVAEQVRATYRHFVVDEYQDVSPLQQALLDLWRGDRSDVCVVGDPAQTIHSFAGAQASYLTGFARRHRDATVIRLVRDYRSTPQVVGVANQVMDAGVRSGTAVRLQAQQPAGPAVEFASAPDEQAEAGQIADWLSRLAQPTADRPGIEYREMAVLFRINANSPALEQALADRGIPYLVRGGERFYERPEVRQALLTLRNEARALDADGGGDVLEQVKAVLGTLGWTEQPPNSAGAVRERWESLAALVSVAEDLVAEARATAGTLLEAGSTGSPAIDLAAVSAELDRRADAQHVPAAQGVTLGTIHAAKGLEWDAVALYGMQEGSLPFVLATTPEELAEERRLLYVGITRARSRLRLSWSLTRNGGGSTRRPSRFLDAVLPPSMSAGGEGGGRQRRSSLAAHCRSCGKPLTGGAERKLGRHADCPSTYDERTLALLKEWRKQEASEQSLPAYCIFTDATLVALAESEPSTNTELSRVPGIGAVKIEKYGEAVLAILAAAQRRVAEHANA</sequence>
<evidence type="ECO:0000256" key="7">
    <source>
        <dbReference type="ARBA" id="ARBA00034617"/>
    </source>
</evidence>
<dbReference type="EMBL" id="BAABAB010000016">
    <property type="protein sequence ID" value="GAA3621158.1"/>
    <property type="molecule type" value="Genomic_DNA"/>
</dbReference>
<keyword evidence="4 10" id="KW-0347">Helicase</keyword>
<dbReference type="PANTHER" id="PTHR11070">
    <property type="entry name" value="UVRD / RECB / PCRA DNA HELICASE FAMILY MEMBER"/>
    <property type="match status" value="1"/>
</dbReference>
<evidence type="ECO:0000256" key="9">
    <source>
        <dbReference type="ARBA" id="ARBA00048988"/>
    </source>
</evidence>
<dbReference type="InterPro" id="IPR014017">
    <property type="entry name" value="DNA_helicase_UvrD-like_C"/>
</dbReference>
<evidence type="ECO:0000313" key="16">
    <source>
        <dbReference type="Proteomes" id="UP001501490"/>
    </source>
</evidence>
<comment type="caution">
    <text evidence="15">The sequence shown here is derived from an EMBL/GenBank/DDBJ whole genome shotgun (WGS) entry which is preliminary data.</text>
</comment>
<dbReference type="Pfam" id="PF00580">
    <property type="entry name" value="UvrD-helicase"/>
    <property type="match status" value="1"/>
</dbReference>
<dbReference type="PROSITE" id="PS50967">
    <property type="entry name" value="HRDC"/>
    <property type="match status" value="1"/>
</dbReference>
<dbReference type="CDD" id="cd17932">
    <property type="entry name" value="DEXQc_UvrD"/>
    <property type="match status" value="1"/>
</dbReference>
<keyword evidence="3 10" id="KW-0378">Hydrolase</keyword>
<dbReference type="Pfam" id="PF00570">
    <property type="entry name" value="HRDC"/>
    <property type="match status" value="1"/>
</dbReference>
<evidence type="ECO:0000256" key="8">
    <source>
        <dbReference type="ARBA" id="ARBA00034808"/>
    </source>
</evidence>
<feature type="region of interest" description="Disordered" evidence="11">
    <location>
        <begin position="583"/>
        <end position="615"/>
    </location>
</feature>
<dbReference type="Gene3D" id="1.10.486.10">
    <property type="entry name" value="PCRA, domain 4"/>
    <property type="match status" value="2"/>
</dbReference>
<dbReference type="CDD" id="cd18807">
    <property type="entry name" value="SF1_C_UvrD"/>
    <property type="match status" value="1"/>
</dbReference>
<feature type="domain" description="UvrD-like helicase ATP-binding" evidence="13">
    <location>
        <begin position="22"/>
        <end position="303"/>
    </location>
</feature>
<dbReference type="InterPro" id="IPR027417">
    <property type="entry name" value="P-loop_NTPase"/>
</dbReference>
<dbReference type="GO" id="GO:0004386">
    <property type="term" value="F:helicase activity"/>
    <property type="evidence" value="ECO:0007669"/>
    <property type="project" value="UniProtKB-KW"/>
</dbReference>
<dbReference type="SUPFAM" id="SSF47819">
    <property type="entry name" value="HRDC-like"/>
    <property type="match status" value="1"/>
</dbReference>
<gene>
    <name evidence="15" type="ORF">GCM10022236_24310</name>
</gene>
<comment type="catalytic activity">
    <reaction evidence="7">
        <text>Couples ATP hydrolysis with the unwinding of duplex DNA by translocating in the 3'-5' direction.</text>
        <dbReference type="EC" id="5.6.2.4"/>
    </reaction>
</comment>
<evidence type="ECO:0000256" key="5">
    <source>
        <dbReference type="ARBA" id="ARBA00022840"/>
    </source>
</evidence>
<dbReference type="SMART" id="SM00341">
    <property type="entry name" value="HRDC"/>
    <property type="match status" value="1"/>
</dbReference>
<dbReference type="Gene3D" id="3.40.50.300">
    <property type="entry name" value="P-loop containing nucleotide triphosphate hydrolases"/>
    <property type="match status" value="3"/>
</dbReference>
<dbReference type="InterPro" id="IPR000212">
    <property type="entry name" value="DNA_helicase_UvrD/REP"/>
</dbReference>
<evidence type="ECO:0000259" key="13">
    <source>
        <dbReference type="PROSITE" id="PS51198"/>
    </source>
</evidence>
<feature type="binding site" evidence="10">
    <location>
        <begin position="43"/>
        <end position="50"/>
    </location>
    <ligand>
        <name>ATP</name>
        <dbReference type="ChEBI" id="CHEBI:30616"/>
    </ligand>
</feature>
<keyword evidence="16" id="KW-1185">Reference proteome</keyword>
<feature type="domain" description="UvrD-like helicase C-terminal" evidence="14">
    <location>
        <begin position="304"/>
        <end position="530"/>
    </location>
</feature>
<evidence type="ECO:0000313" key="15">
    <source>
        <dbReference type="EMBL" id="GAA3621158.1"/>
    </source>
</evidence>
<dbReference type="InterPro" id="IPR002121">
    <property type="entry name" value="HRDC_dom"/>
</dbReference>
<evidence type="ECO:0000256" key="3">
    <source>
        <dbReference type="ARBA" id="ARBA00022801"/>
    </source>
</evidence>
<evidence type="ECO:0000256" key="11">
    <source>
        <dbReference type="SAM" id="MobiDB-lite"/>
    </source>
</evidence>
<comment type="catalytic activity">
    <reaction evidence="9">
        <text>ATP + H2O = ADP + phosphate + H(+)</text>
        <dbReference type="Rhea" id="RHEA:13065"/>
        <dbReference type="ChEBI" id="CHEBI:15377"/>
        <dbReference type="ChEBI" id="CHEBI:15378"/>
        <dbReference type="ChEBI" id="CHEBI:30616"/>
        <dbReference type="ChEBI" id="CHEBI:43474"/>
        <dbReference type="ChEBI" id="CHEBI:456216"/>
        <dbReference type="EC" id="5.6.2.4"/>
    </reaction>
</comment>
<dbReference type="Gene3D" id="1.10.150.80">
    <property type="entry name" value="HRDC domain"/>
    <property type="match status" value="1"/>
</dbReference>
<dbReference type="EC" id="5.6.2.4" evidence="8"/>
<name>A0ABP6ZZV5_9ACTN</name>
<keyword evidence="6" id="KW-0413">Isomerase</keyword>
<dbReference type="InterPro" id="IPR014016">
    <property type="entry name" value="UvrD-like_ATP-bd"/>
</dbReference>
<dbReference type="Gene3D" id="1.10.10.160">
    <property type="match status" value="1"/>
</dbReference>
<evidence type="ECO:0000256" key="1">
    <source>
        <dbReference type="ARBA" id="ARBA00009922"/>
    </source>
</evidence>
<proteinExistence type="inferred from homology"/>
<evidence type="ECO:0000259" key="12">
    <source>
        <dbReference type="PROSITE" id="PS50967"/>
    </source>
</evidence>
<dbReference type="InterPro" id="IPR013986">
    <property type="entry name" value="DExx_box_DNA_helicase_dom_sf"/>
</dbReference>
<dbReference type="Pfam" id="PF13361">
    <property type="entry name" value="UvrD_C"/>
    <property type="match status" value="2"/>
</dbReference>
<dbReference type="SUPFAM" id="SSF52540">
    <property type="entry name" value="P-loop containing nucleoside triphosphate hydrolases"/>
    <property type="match status" value="1"/>
</dbReference>
<accession>A0ABP6ZZV5</accession>
<dbReference type="PROSITE" id="PS51217">
    <property type="entry name" value="UVRD_HELICASE_CTER"/>
    <property type="match status" value="1"/>
</dbReference>
<evidence type="ECO:0000259" key="14">
    <source>
        <dbReference type="PROSITE" id="PS51217"/>
    </source>
</evidence>
<dbReference type="PANTHER" id="PTHR11070:SF69">
    <property type="entry name" value="ATP-DEPENDENT DNA HELICASE UVRD2"/>
    <property type="match status" value="1"/>
</dbReference>